<sequence length="101" mass="10725">MLVALLPLRILSTEDPSVIHVAVPLSIVALSTSPSRHQSPPLPPSSIAPFPLVALPTNQDKGKKIISEKPRGIKRGLPSSADGGFIKDDVKARRKEGELAC</sequence>
<evidence type="ECO:0000256" key="1">
    <source>
        <dbReference type="SAM" id="MobiDB-lite"/>
    </source>
</evidence>
<name>A0ABD1SYV1_9LAMI</name>
<dbReference type="AlphaFoldDB" id="A0ABD1SYV1"/>
<reference evidence="3" key="1">
    <citation type="submission" date="2024-07" db="EMBL/GenBank/DDBJ databases">
        <title>Two chromosome-level genome assemblies of Korean endemic species Abeliophyllum distichum and Forsythia ovata (Oleaceae).</title>
        <authorList>
            <person name="Jang H."/>
        </authorList>
    </citation>
    <scope>NUCLEOTIDE SEQUENCE [LARGE SCALE GENOMIC DNA]</scope>
</reference>
<gene>
    <name evidence="2" type="ORF">Adt_21271</name>
</gene>
<evidence type="ECO:0000313" key="2">
    <source>
        <dbReference type="EMBL" id="KAL2505650.1"/>
    </source>
</evidence>
<proteinExistence type="predicted"/>
<protein>
    <submittedName>
        <fullName evidence="2">Uncharacterized protein</fullName>
    </submittedName>
</protein>
<keyword evidence="3" id="KW-1185">Reference proteome</keyword>
<evidence type="ECO:0000313" key="3">
    <source>
        <dbReference type="Proteomes" id="UP001604336"/>
    </source>
</evidence>
<accession>A0ABD1SYV1</accession>
<comment type="caution">
    <text evidence="2">The sequence shown here is derived from an EMBL/GenBank/DDBJ whole genome shotgun (WGS) entry which is preliminary data.</text>
</comment>
<dbReference type="Proteomes" id="UP001604336">
    <property type="component" value="Unassembled WGS sequence"/>
</dbReference>
<dbReference type="EMBL" id="JBFOLK010000006">
    <property type="protein sequence ID" value="KAL2505650.1"/>
    <property type="molecule type" value="Genomic_DNA"/>
</dbReference>
<feature type="region of interest" description="Disordered" evidence="1">
    <location>
        <begin position="69"/>
        <end position="89"/>
    </location>
</feature>
<organism evidence="2 3">
    <name type="scientific">Abeliophyllum distichum</name>
    <dbReference type="NCBI Taxonomy" id="126358"/>
    <lineage>
        <taxon>Eukaryota</taxon>
        <taxon>Viridiplantae</taxon>
        <taxon>Streptophyta</taxon>
        <taxon>Embryophyta</taxon>
        <taxon>Tracheophyta</taxon>
        <taxon>Spermatophyta</taxon>
        <taxon>Magnoliopsida</taxon>
        <taxon>eudicotyledons</taxon>
        <taxon>Gunneridae</taxon>
        <taxon>Pentapetalae</taxon>
        <taxon>asterids</taxon>
        <taxon>lamiids</taxon>
        <taxon>Lamiales</taxon>
        <taxon>Oleaceae</taxon>
        <taxon>Forsythieae</taxon>
        <taxon>Abeliophyllum</taxon>
    </lineage>
</organism>